<dbReference type="InterPro" id="IPR013106">
    <property type="entry name" value="Ig_V-set"/>
</dbReference>
<evidence type="ECO:0000256" key="11">
    <source>
        <dbReference type="ARBA" id="ARBA00023319"/>
    </source>
</evidence>
<feature type="transmembrane region" description="Helical" evidence="17">
    <location>
        <begin position="522"/>
        <end position="543"/>
    </location>
</feature>
<keyword evidence="10" id="KW-0325">Glycoprotein</keyword>
<dbReference type="EMBL" id="VYXB01000857">
    <property type="protein sequence ID" value="NWS10892.1"/>
    <property type="molecule type" value="Genomic_DNA"/>
</dbReference>
<evidence type="ECO:0000256" key="7">
    <source>
        <dbReference type="ARBA" id="ARBA00022989"/>
    </source>
</evidence>
<evidence type="ECO:0000256" key="6">
    <source>
        <dbReference type="ARBA" id="ARBA00022729"/>
    </source>
</evidence>
<dbReference type="GO" id="GO:0004888">
    <property type="term" value="F:transmembrane signaling receptor activity"/>
    <property type="evidence" value="ECO:0007669"/>
    <property type="project" value="TreeGrafter"/>
</dbReference>
<dbReference type="InterPro" id="IPR050671">
    <property type="entry name" value="CD300_family_receptors"/>
</dbReference>
<name>A0A7K5CRD3_9TYRA</name>
<evidence type="ECO:0000256" key="13">
    <source>
        <dbReference type="ARBA" id="ARBA00049604"/>
    </source>
</evidence>
<dbReference type="Proteomes" id="UP000525089">
    <property type="component" value="Unassembled WGS sequence"/>
</dbReference>
<comment type="subcellular location">
    <subcellularLocation>
        <location evidence="1">Cell membrane</location>
        <topology evidence="1">Single-pass type I membrane protein</topology>
    </subcellularLocation>
    <subcellularLocation>
        <location evidence="2">Secreted</location>
    </subcellularLocation>
</comment>
<evidence type="ECO:0000256" key="16">
    <source>
        <dbReference type="SAM" id="MobiDB-lite"/>
    </source>
</evidence>
<keyword evidence="7 17" id="KW-1133">Transmembrane helix</keyword>
<comment type="caution">
    <text evidence="20">The sequence shown here is derived from an EMBL/GenBank/DDBJ whole genome shotgun (WGS) entry which is preliminary data.</text>
</comment>
<gene>
    <name evidence="20" type="primary">Pigr_0</name>
    <name evidence="20" type="ORF">PACMIN_R06291</name>
</gene>
<keyword evidence="8 17" id="KW-0472">Membrane</keyword>
<protein>
    <recommendedName>
        <fullName evidence="15">Polymeric immunoglobulin receptor</fullName>
    </recommendedName>
</protein>
<dbReference type="SUPFAM" id="SSF48726">
    <property type="entry name" value="Immunoglobulin"/>
    <property type="match status" value="4"/>
</dbReference>
<keyword evidence="11" id="KW-0393">Immunoglobulin domain</keyword>
<feature type="signal peptide" evidence="18">
    <location>
        <begin position="1"/>
        <end position="18"/>
    </location>
</feature>
<evidence type="ECO:0000256" key="2">
    <source>
        <dbReference type="ARBA" id="ARBA00004613"/>
    </source>
</evidence>
<dbReference type="Pfam" id="PF07686">
    <property type="entry name" value="V-set"/>
    <property type="match status" value="4"/>
</dbReference>
<dbReference type="InterPro" id="IPR036179">
    <property type="entry name" value="Ig-like_dom_sf"/>
</dbReference>
<evidence type="ECO:0000256" key="1">
    <source>
        <dbReference type="ARBA" id="ARBA00004251"/>
    </source>
</evidence>
<dbReference type="Gene3D" id="2.60.40.10">
    <property type="entry name" value="Immunoglobulins"/>
    <property type="match status" value="4"/>
</dbReference>
<keyword evidence="4" id="KW-0964">Secreted</keyword>
<reference evidence="20 21" key="1">
    <citation type="submission" date="2019-09" db="EMBL/GenBank/DDBJ databases">
        <title>Bird 10,000 Genomes (B10K) Project - Family phase.</title>
        <authorList>
            <person name="Zhang G."/>
        </authorList>
    </citation>
    <scope>NUCLEOTIDE SEQUENCE [LARGE SCALE GENOMIC DNA]</scope>
    <source>
        <strain evidence="20">B10K-DU-001-72</strain>
        <tissue evidence="20">Muscle</tissue>
    </source>
</reference>
<dbReference type="GO" id="GO:0005886">
    <property type="term" value="C:plasma membrane"/>
    <property type="evidence" value="ECO:0007669"/>
    <property type="project" value="TreeGrafter"/>
</dbReference>
<evidence type="ECO:0000313" key="20">
    <source>
        <dbReference type="EMBL" id="NWS10892.1"/>
    </source>
</evidence>
<feature type="domain" description="Ig-like" evidence="19">
    <location>
        <begin position="255"/>
        <end position="357"/>
    </location>
</feature>
<evidence type="ECO:0000313" key="21">
    <source>
        <dbReference type="Proteomes" id="UP000525089"/>
    </source>
</evidence>
<feature type="non-terminal residue" evidence="20">
    <location>
        <position position="1"/>
    </location>
</feature>
<feature type="non-terminal residue" evidence="20">
    <location>
        <position position="654"/>
    </location>
</feature>
<dbReference type="InterPro" id="IPR003599">
    <property type="entry name" value="Ig_sub"/>
</dbReference>
<keyword evidence="6 18" id="KW-0732">Signal</keyword>
<keyword evidence="5 17" id="KW-0812">Transmembrane</keyword>
<sequence>MSLLAFIFLLALLPAGSAKSKHPPKATSNPVFGPRQVYGVVGASTVVKCFYPPTSVNRHDRKYWCRQSGRSCMTVVSTSGYVASAFKGRISLTDYPEAENFQINISSLAPTDAGTYQCGVGDNGRGLSHKVTLNVSQDPNVPEAAELFYVKLHSTWTVTCSFGSEFSSLRKYLCKMDGGDCHDIVDNIEEDDVIDEDFRGRVLLSNERSPGSFSIMMTQMDWEDAGLYHCGAGEYGKNGKSKELDVFIYEDKNFPQMKSTVTAKNGSSATFECLYEPLKKSSTRIWAKWKPNKYTRIIDNTGYVKPQYEGRVAMFENSNNRTVTIILNQLKDEDKGYYWCITNELKDQQSSAELKVIEGKPQLTGKKEVEAQVGSRVDLTCSYTCAYYSYEKYWCKWSPSGCSMMPASDLRQPGPEATCNTSNRTVILSFDSVTEEDAGWYWCGVKQNGLFGETMAVKLSVTAGRDAKHNPELLDVDAPSQAEFPNHVEPGPGPRGGAYSDSEVRSGAAPGSSDQSHGSNTLALVLGPVGALLLIIVTAFVIVKYRQMKRSDLVSIGSYRTNISMSDFESVKDYSASNSTCVKESQETAIRGDEFITTTDTPESAAEAKKAKRSSKEDADLAYSTFLLTSGSIAQGGSRGDSTALDVSPPQDQV</sequence>
<comment type="function">
    <text evidence="12">Mediates selective transcytosis of polymeric IgA and IgM across mucosal epithelial cells. Binds polymeric IgA and IgM at the basolateral surface of epithelial cells. The complex is then transported across the cell to be secreted at the apical surface. During this process, a cleavage occurs that separates the extracellular (known as the secretory component) from the transmembrane segment.</text>
</comment>
<dbReference type="SMART" id="SM00409">
    <property type="entry name" value="IG"/>
    <property type="match status" value="4"/>
</dbReference>
<keyword evidence="3" id="KW-1003">Cell membrane</keyword>
<evidence type="ECO:0000256" key="9">
    <source>
        <dbReference type="ARBA" id="ARBA00023157"/>
    </source>
</evidence>
<evidence type="ECO:0000256" key="12">
    <source>
        <dbReference type="ARBA" id="ARBA00049599"/>
    </source>
</evidence>
<evidence type="ECO:0000256" key="18">
    <source>
        <dbReference type="SAM" id="SignalP"/>
    </source>
</evidence>
<dbReference type="InterPro" id="IPR007110">
    <property type="entry name" value="Ig-like_dom"/>
</dbReference>
<evidence type="ECO:0000259" key="19">
    <source>
        <dbReference type="PROSITE" id="PS50835"/>
    </source>
</evidence>
<feature type="chain" id="PRO_5029447615" description="Polymeric immunoglobulin receptor" evidence="18">
    <location>
        <begin position="19"/>
        <end position="654"/>
    </location>
</feature>
<comment type="subunit">
    <text evidence="14">Interacts (mainly via CDR1-like domain) with dimeric IgA. Interacts (mainly via CDR2-like domain) with pentameric IgM.</text>
</comment>
<evidence type="ECO:0000256" key="5">
    <source>
        <dbReference type="ARBA" id="ARBA00022692"/>
    </source>
</evidence>
<keyword evidence="9" id="KW-1015">Disulfide bond</keyword>
<evidence type="ECO:0000256" key="3">
    <source>
        <dbReference type="ARBA" id="ARBA00022475"/>
    </source>
</evidence>
<keyword evidence="21" id="KW-1185">Reference proteome</keyword>
<accession>A0A7K5CRD3</accession>
<feature type="region of interest" description="Disordered" evidence="16">
    <location>
        <begin position="478"/>
        <end position="518"/>
    </location>
</feature>
<comment type="function">
    <text evidence="13">Through its N-linked glycans ensures anchoring of secretory IgA (sIgA) molecules to mucus lining the epithelial surface to neutralize extracellular pathogens. On its own (free form) may act as a non-specific microbial scavenger to prevent pathogen interaction with epithelial cells.</text>
</comment>
<feature type="region of interest" description="Disordered" evidence="16">
    <location>
        <begin position="632"/>
        <end position="654"/>
    </location>
</feature>
<evidence type="ECO:0000256" key="14">
    <source>
        <dbReference type="ARBA" id="ARBA00049678"/>
    </source>
</evidence>
<dbReference type="PANTHER" id="PTHR11860">
    <property type="entry name" value="POLYMERIC-IMMUNOGLOBULIN RECEPTOR"/>
    <property type="match status" value="1"/>
</dbReference>
<evidence type="ECO:0000256" key="15">
    <source>
        <dbReference type="ARBA" id="ARBA00049745"/>
    </source>
</evidence>
<feature type="domain" description="Ig-like" evidence="19">
    <location>
        <begin position="361"/>
        <end position="460"/>
    </location>
</feature>
<dbReference type="PANTHER" id="PTHR11860:SF82">
    <property type="entry name" value="POLYMERIC IMMUNOGLOBULIN RECEPTOR"/>
    <property type="match status" value="1"/>
</dbReference>
<evidence type="ECO:0000256" key="4">
    <source>
        <dbReference type="ARBA" id="ARBA00022525"/>
    </source>
</evidence>
<dbReference type="AlphaFoldDB" id="A0A7K5CRD3"/>
<evidence type="ECO:0000256" key="10">
    <source>
        <dbReference type="ARBA" id="ARBA00023180"/>
    </source>
</evidence>
<proteinExistence type="predicted"/>
<dbReference type="CDD" id="cd05716">
    <property type="entry name" value="IgV_pIgR_like"/>
    <property type="match status" value="2"/>
</dbReference>
<dbReference type="PROSITE" id="PS50835">
    <property type="entry name" value="IG_LIKE"/>
    <property type="match status" value="3"/>
</dbReference>
<organism evidence="20 21">
    <name type="scientific">Pachyramphus minor</name>
    <dbReference type="NCBI Taxonomy" id="369605"/>
    <lineage>
        <taxon>Eukaryota</taxon>
        <taxon>Metazoa</taxon>
        <taxon>Chordata</taxon>
        <taxon>Craniata</taxon>
        <taxon>Vertebrata</taxon>
        <taxon>Euteleostomi</taxon>
        <taxon>Archelosauria</taxon>
        <taxon>Archosauria</taxon>
        <taxon>Dinosauria</taxon>
        <taxon>Saurischia</taxon>
        <taxon>Theropoda</taxon>
        <taxon>Coelurosauria</taxon>
        <taxon>Aves</taxon>
        <taxon>Neognathae</taxon>
        <taxon>Neoaves</taxon>
        <taxon>Telluraves</taxon>
        <taxon>Australaves</taxon>
        <taxon>Passeriformes</taxon>
        <taxon>Tyrannidae</taxon>
        <taxon>Pachyramphus</taxon>
    </lineage>
</organism>
<feature type="region of interest" description="Disordered" evidence="16">
    <location>
        <begin position="599"/>
        <end position="618"/>
    </location>
</feature>
<feature type="domain" description="Ig-like" evidence="19">
    <location>
        <begin position="24"/>
        <end position="134"/>
    </location>
</feature>
<dbReference type="InterPro" id="IPR013783">
    <property type="entry name" value="Ig-like_fold"/>
</dbReference>
<evidence type="ECO:0000256" key="17">
    <source>
        <dbReference type="SAM" id="Phobius"/>
    </source>
</evidence>
<feature type="compositionally biased region" description="Basic and acidic residues" evidence="16">
    <location>
        <begin position="606"/>
        <end position="618"/>
    </location>
</feature>
<evidence type="ECO:0000256" key="8">
    <source>
        <dbReference type="ARBA" id="ARBA00023136"/>
    </source>
</evidence>